<feature type="transmembrane region" description="Helical" evidence="2">
    <location>
        <begin position="326"/>
        <end position="347"/>
    </location>
</feature>
<dbReference type="AlphaFoldDB" id="A0A931N2L6"/>
<feature type="transmembrane region" description="Helical" evidence="2">
    <location>
        <begin position="185"/>
        <end position="204"/>
    </location>
</feature>
<feature type="compositionally biased region" description="Low complexity" evidence="1">
    <location>
        <begin position="10"/>
        <end position="22"/>
    </location>
</feature>
<keyword evidence="2" id="KW-0812">Transmembrane</keyword>
<feature type="region of interest" description="Disordered" evidence="1">
    <location>
        <begin position="1"/>
        <end position="42"/>
    </location>
</feature>
<feature type="transmembrane region" description="Helical" evidence="2">
    <location>
        <begin position="264"/>
        <end position="289"/>
    </location>
</feature>
<feature type="transmembrane region" description="Helical" evidence="2">
    <location>
        <begin position="393"/>
        <end position="419"/>
    </location>
</feature>
<evidence type="ECO:0000256" key="2">
    <source>
        <dbReference type="SAM" id="Phobius"/>
    </source>
</evidence>
<feature type="region of interest" description="Disordered" evidence="1">
    <location>
        <begin position="460"/>
        <end position="614"/>
    </location>
</feature>
<gene>
    <name evidence="3" type="ORF">IT779_07785</name>
</gene>
<feature type="transmembrane region" description="Helical" evidence="2">
    <location>
        <begin position="59"/>
        <end position="86"/>
    </location>
</feature>
<evidence type="ECO:0000313" key="4">
    <source>
        <dbReference type="Proteomes" id="UP000655751"/>
    </source>
</evidence>
<keyword evidence="2" id="KW-1133">Transmembrane helix</keyword>
<feature type="compositionally biased region" description="Acidic residues" evidence="1">
    <location>
        <begin position="468"/>
        <end position="494"/>
    </location>
</feature>
<feature type="transmembrane region" description="Helical" evidence="2">
    <location>
        <begin position="151"/>
        <end position="170"/>
    </location>
</feature>
<comment type="caution">
    <text evidence="3">The sequence shown here is derived from an EMBL/GenBank/DDBJ whole genome shotgun (WGS) entry which is preliminary data.</text>
</comment>
<dbReference type="InterPro" id="IPR045931">
    <property type="entry name" value="DUF6350"/>
</dbReference>
<feature type="compositionally biased region" description="Basic and acidic residues" evidence="1">
    <location>
        <begin position="537"/>
        <end position="556"/>
    </location>
</feature>
<dbReference type="Pfam" id="PF19877">
    <property type="entry name" value="DUF6350"/>
    <property type="match status" value="1"/>
</dbReference>
<dbReference type="RefSeq" id="WP_196148442.1">
    <property type="nucleotide sequence ID" value="NZ_JADMLG010000002.1"/>
</dbReference>
<proteinExistence type="predicted"/>
<feature type="compositionally biased region" description="Basic and acidic residues" evidence="1">
    <location>
        <begin position="514"/>
        <end position="529"/>
    </location>
</feature>
<keyword evidence="2" id="KW-0472">Membrane</keyword>
<feature type="transmembrane region" description="Helical" evidence="2">
    <location>
        <begin position="359"/>
        <end position="381"/>
    </location>
</feature>
<feature type="transmembrane region" description="Helical" evidence="2">
    <location>
        <begin position="301"/>
        <end position="320"/>
    </location>
</feature>
<protein>
    <submittedName>
        <fullName evidence="3">Uncharacterized protein</fullName>
    </submittedName>
</protein>
<feature type="transmembrane region" description="Helical" evidence="2">
    <location>
        <begin position="106"/>
        <end position="130"/>
    </location>
</feature>
<feature type="transmembrane region" description="Helical" evidence="2">
    <location>
        <begin position="232"/>
        <end position="252"/>
    </location>
</feature>
<feature type="compositionally biased region" description="Basic and acidic residues" evidence="1">
    <location>
        <begin position="23"/>
        <end position="42"/>
    </location>
</feature>
<dbReference type="EMBL" id="JADMLG010000002">
    <property type="protein sequence ID" value="MBH0776181.1"/>
    <property type="molecule type" value="Genomic_DNA"/>
</dbReference>
<dbReference type="Proteomes" id="UP000655751">
    <property type="component" value="Unassembled WGS sequence"/>
</dbReference>
<evidence type="ECO:0000313" key="3">
    <source>
        <dbReference type="EMBL" id="MBH0776181.1"/>
    </source>
</evidence>
<reference evidence="3" key="1">
    <citation type="submission" date="2020-11" db="EMBL/GenBank/DDBJ databases">
        <title>Nocardia NEAU-351.nov., a novel actinomycete isolated from the cow dung.</title>
        <authorList>
            <person name="Zhang X."/>
        </authorList>
    </citation>
    <scope>NUCLEOTIDE SEQUENCE</scope>
    <source>
        <strain evidence="3">NEAU-351</strain>
    </source>
</reference>
<accession>A0A931N2L6</accession>
<evidence type="ECO:0000256" key="1">
    <source>
        <dbReference type="SAM" id="MobiDB-lite"/>
    </source>
</evidence>
<sequence>MSSTRNSLVRRAAGGRRAAADGVRGRTARESRRGTRRSGRDTDGDDAGFLWLTPERARALLFVAARTPTIALALGTATVLVVLLSANSGLDGFSGAIAASWLAVHQVPLVIGKTSLGLLPLLPTALLLWLTARDCARAVEPDSTRADLGRIAAAALSGPLLVTAVCLAVAEDASAVIALQPPNTFAAFAWVSGLYLVAAVAGIASRDPRAVAVALRAPEWAVAGAYTAGRTVARLLGCAAAVTLISFLAHWSRLGDTYATSGNAVGALGLTLLSVAYLPNAVLGTVGVLVGSGVEFGDASVNIFAVTGGPIPAVPLSAVIPAGPAAAWWAALLLIPATVGVLGGLDAARTAPDQPRTPWATLTSAALATLALLLLAGVAGGDLGSFGHVGIDLPIFAVVTFAWLAIAGYAGLLFGRWFVVPVGGLPTRDIDAAPDEYEDQADHEDYGYADRRDDYEELEGYDDHDYDDHDYDDHDYDDHSYEDDDYEDDEGYETYDDHDGYADNYEYDDDFGDHDDAYADSDHTDREANPETQSHFSDSRPHPDRPHSRDDTRTHATEANPYLDDHDSVPFDAELLDEQTTLPVRPPRSAPLPEILDAEIVETYSEEPTPRRNR</sequence>
<organism evidence="3 4">
    <name type="scientific">Nocardia bovistercoris</name>
    <dbReference type="NCBI Taxonomy" id="2785916"/>
    <lineage>
        <taxon>Bacteria</taxon>
        <taxon>Bacillati</taxon>
        <taxon>Actinomycetota</taxon>
        <taxon>Actinomycetes</taxon>
        <taxon>Mycobacteriales</taxon>
        <taxon>Nocardiaceae</taxon>
        <taxon>Nocardia</taxon>
    </lineage>
</organism>
<keyword evidence="4" id="KW-1185">Reference proteome</keyword>
<name>A0A931N2L6_9NOCA</name>